<proteinExistence type="predicted"/>
<reference evidence="2" key="1">
    <citation type="submission" date="2020-08" db="EMBL/GenBank/DDBJ databases">
        <title>Multicomponent nature underlies the extraordinary mechanical properties of spider dragline silk.</title>
        <authorList>
            <person name="Kono N."/>
            <person name="Nakamura H."/>
            <person name="Mori M."/>
            <person name="Yoshida Y."/>
            <person name="Ohtoshi R."/>
            <person name="Malay A.D."/>
            <person name="Moran D.A.P."/>
            <person name="Tomita M."/>
            <person name="Numata K."/>
            <person name="Arakawa K."/>
        </authorList>
    </citation>
    <scope>NUCLEOTIDE SEQUENCE</scope>
</reference>
<sequence>MKKIKEQHSFPNRNNRSSADRRNKTLCSAYDLLSTSEKKPDLRPVPTDPVPVTVDPVLADPIAPVLANSVLPVS</sequence>
<evidence type="ECO:0000313" key="2">
    <source>
        <dbReference type="EMBL" id="GFY43384.1"/>
    </source>
</evidence>
<evidence type="ECO:0000256" key="1">
    <source>
        <dbReference type="SAM" id="MobiDB-lite"/>
    </source>
</evidence>
<accession>A0A8X7BVD8</accession>
<dbReference type="AlphaFoldDB" id="A0A8X7BVD8"/>
<dbReference type="EMBL" id="BMAV01003643">
    <property type="protein sequence ID" value="GFY43384.1"/>
    <property type="molecule type" value="Genomic_DNA"/>
</dbReference>
<keyword evidence="3" id="KW-1185">Reference proteome</keyword>
<gene>
    <name evidence="2" type="ORF">TNIN_327541</name>
</gene>
<protein>
    <submittedName>
        <fullName evidence="2">Uncharacterized protein</fullName>
    </submittedName>
</protein>
<name>A0A8X7BVD8_9ARAC</name>
<comment type="caution">
    <text evidence="2">The sequence shown here is derived from an EMBL/GenBank/DDBJ whole genome shotgun (WGS) entry which is preliminary data.</text>
</comment>
<feature type="region of interest" description="Disordered" evidence="1">
    <location>
        <begin position="1"/>
        <end position="24"/>
    </location>
</feature>
<dbReference type="Proteomes" id="UP000886998">
    <property type="component" value="Unassembled WGS sequence"/>
</dbReference>
<organism evidence="2 3">
    <name type="scientific">Trichonephila inaurata madagascariensis</name>
    <dbReference type="NCBI Taxonomy" id="2747483"/>
    <lineage>
        <taxon>Eukaryota</taxon>
        <taxon>Metazoa</taxon>
        <taxon>Ecdysozoa</taxon>
        <taxon>Arthropoda</taxon>
        <taxon>Chelicerata</taxon>
        <taxon>Arachnida</taxon>
        <taxon>Araneae</taxon>
        <taxon>Araneomorphae</taxon>
        <taxon>Entelegynae</taxon>
        <taxon>Araneoidea</taxon>
        <taxon>Nephilidae</taxon>
        <taxon>Trichonephila</taxon>
        <taxon>Trichonephila inaurata</taxon>
    </lineage>
</organism>
<evidence type="ECO:0000313" key="3">
    <source>
        <dbReference type="Proteomes" id="UP000886998"/>
    </source>
</evidence>